<reference evidence="2 3" key="1">
    <citation type="submission" date="2017-09" db="EMBL/GenBank/DDBJ databases">
        <title>The draft genome sequences of Marinobacter sp. PWS21.</title>
        <authorList>
            <person name="Cao J."/>
        </authorList>
    </citation>
    <scope>NUCLEOTIDE SEQUENCE [LARGE SCALE GENOMIC DNA]</scope>
    <source>
        <strain evidence="2 3">PWS21</strain>
    </source>
</reference>
<dbReference type="InterPro" id="IPR012660">
    <property type="entry name" value="YiiD_C"/>
</dbReference>
<protein>
    <submittedName>
        <fullName evidence="2">Thioesterase</fullName>
    </submittedName>
</protein>
<dbReference type="Proteomes" id="UP000231409">
    <property type="component" value="Unassembled WGS sequence"/>
</dbReference>
<evidence type="ECO:0000313" key="3">
    <source>
        <dbReference type="Proteomes" id="UP000231409"/>
    </source>
</evidence>
<dbReference type="Gene3D" id="3.10.129.10">
    <property type="entry name" value="Hotdog Thioesterase"/>
    <property type="match status" value="1"/>
</dbReference>
<evidence type="ECO:0000259" key="1">
    <source>
        <dbReference type="Pfam" id="PF09500"/>
    </source>
</evidence>
<evidence type="ECO:0000313" key="2">
    <source>
        <dbReference type="EMBL" id="PHQ16769.1"/>
    </source>
</evidence>
<name>A0A2G1UQV9_9GAMM</name>
<feature type="domain" description="Thioesterase putative" evidence="1">
    <location>
        <begin position="5"/>
        <end position="153"/>
    </location>
</feature>
<dbReference type="EMBL" id="NTFH01000003">
    <property type="protein sequence ID" value="PHQ16769.1"/>
    <property type="molecule type" value="Genomic_DNA"/>
</dbReference>
<gene>
    <name evidence="2" type="ORF">CLH61_01985</name>
</gene>
<dbReference type="AlphaFoldDB" id="A0A2G1UQV9"/>
<comment type="caution">
    <text evidence="2">The sequence shown here is derived from an EMBL/GenBank/DDBJ whole genome shotgun (WGS) entry which is preliminary data.</text>
</comment>
<dbReference type="SUPFAM" id="SSF54637">
    <property type="entry name" value="Thioesterase/thiol ester dehydrase-isomerase"/>
    <property type="match status" value="1"/>
</dbReference>
<organism evidence="2 3">
    <name type="scientific">Marinobacter profundi</name>
    <dbReference type="NCBI Taxonomy" id="2666256"/>
    <lineage>
        <taxon>Bacteria</taxon>
        <taxon>Pseudomonadati</taxon>
        <taxon>Pseudomonadota</taxon>
        <taxon>Gammaproteobacteria</taxon>
        <taxon>Pseudomonadales</taxon>
        <taxon>Marinobacteraceae</taxon>
        <taxon>Marinobacter</taxon>
    </lineage>
</organism>
<proteinExistence type="predicted"/>
<dbReference type="NCBIfam" id="TIGR02447">
    <property type="entry name" value="yiiD_Cterm"/>
    <property type="match status" value="1"/>
</dbReference>
<keyword evidence="3" id="KW-1185">Reference proteome</keyword>
<dbReference type="Pfam" id="PF09500">
    <property type="entry name" value="YiiD_C"/>
    <property type="match status" value="1"/>
</dbReference>
<dbReference type="InterPro" id="IPR029069">
    <property type="entry name" value="HotDog_dom_sf"/>
</dbReference>
<accession>A0A2G1UQV9</accession>
<dbReference type="RefSeq" id="WP_099613021.1">
    <property type="nucleotide sequence ID" value="NZ_KZ319367.1"/>
</dbReference>
<sequence length="160" mass="17588">MSQLARFQKRINESIPLTNSLGVRLFAYDGEQLVVNAPLEPNHNHQGTGFGGSVYAVAVVAAWGLVELALEDWGLEGSVVVQIGSMEYLEPVDDDFYAVCRLPCADDMARFRKSLARHGKGRLNLRSEVYCGSPTMSPVRAPAATFEGRFVVQDARTTIR</sequence>